<reference evidence="3" key="1">
    <citation type="submission" date="2018-11" db="EMBL/GenBank/DDBJ databases">
        <title>Chitinophaga lutea sp.nov., isolate from arsenic contaminated soil.</title>
        <authorList>
            <person name="Zong Y."/>
        </authorList>
    </citation>
    <scope>NUCLEOTIDE SEQUENCE [LARGE SCALE GENOMIC DNA]</scope>
    <source>
        <strain evidence="3">YLT18</strain>
    </source>
</reference>
<dbReference type="EMBL" id="RMBX01000018">
    <property type="protein sequence ID" value="RPD38121.1"/>
    <property type="molecule type" value="Genomic_DNA"/>
</dbReference>
<feature type="region of interest" description="Disordered" evidence="1">
    <location>
        <begin position="329"/>
        <end position="354"/>
    </location>
</feature>
<dbReference type="SUPFAM" id="SSF48452">
    <property type="entry name" value="TPR-like"/>
    <property type="match status" value="1"/>
</dbReference>
<feature type="region of interest" description="Disordered" evidence="1">
    <location>
        <begin position="511"/>
        <end position="530"/>
    </location>
</feature>
<evidence type="ECO:0000313" key="2">
    <source>
        <dbReference type="EMBL" id="RPD38121.1"/>
    </source>
</evidence>
<keyword evidence="2" id="KW-0449">Lipoprotein</keyword>
<dbReference type="Pfam" id="PF12771">
    <property type="entry name" value="SusD-like_2"/>
    <property type="match status" value="1"/>
</dbReference>
<organism evidence="2 3">
    <name type="scientific">Chitinophaga barathri</name>
    <dbReference type="NCBI Taxonomy" id="1647451"/>
    <lineage>
        <taxon>Bacteria</taxon>
        <taxon>Pseudomonadati</taxon>
        <taxon>Bacteroidota</taxon>
        <taxon>Chitinophagia</taxon>
        <taxon>Chitinophagales</taxon>
        <taxon>Chitinophagaceae</taxon>
        <taxon>Chitinophaga</taxon>
    </lineage>
</organism>
<name>A0A3N4M4Q9_9BACT</name>
<dbReference type="Gene3D" id="1.25.40.390">
    <property type="match status" value="1"/>
</dbReference>
<dbReference type="RefSeq" id="WP_120519246.1">
    <property type="nucleotide sequence ID" value="NZ_QXZY01000017.1"/>
</dbReference>
<evidence type="ECO:0000313" key="3">
    <source>
        <dbReference type="Proteomes" id="UP000279089"/>
    </source>
</evidence>
<comment type="caution">
    <text evidence="2">The sequence shown here is derived from an EMBL/GenBank/DDBJ whole genome shotgun (WGS) entry which is preliminary data.</text>
</comment>
<evidence type="ECO:0000256" key="1">
    <source>
        <dbReference type="SAM" id="MobiDB-lite"/>
    </source>
</evidence>
<protein>
    <submittedName>
        <fullName evidence="2">SusD/RagB family nutrient-binding outer membrane lipoprotein</fullName>
    </submittedName>
</protein>
<dbReference type="InterPro" id="IPR011990">
    <property type="entry name" value="TPR-like_helical_dom_sf"/>
</dbReference>
<keyword evidence="3" id="KW-1185">Reference proteome</keyword>
<dbReference type="OrthoDB" id="634495at2"/>
<dbReference type="AlphaFoldDB" id="A0A3N4M4Q9"/>
<dbReference type="InterPro" id="IPR041662">
    <property type="entry name" value="SusD-like_2"/>
</dbReference>
<dbReference type="Proteomes" id="UP000279089">
    <property type="component" value="Unassembled WGS sequence"/>
</dbReference>
<accession>A0A3N4M4Q9</accession>
<sequence length="540" mass="60091">MKIIPNILYTSLLCGALLSSVSCRKDFEELNEPYNQAGEESASIPGLYNGLVSSLGKYGDDVLNVGVLYPTANQQAFQNIATPFVNYAGGYWSQYYPDLVTYRALLKKITEQTDPGSFNNVKYMATILLASKTLRMLDYYGDIPYSKASNANSGTQFFRPEYDAAPDVYKSVLEDLKEAADGLSDDPSQVNIGSSESFLGGNILAWKKFGNALRLRYAVRLFNKETAISSAIITDIISGNKPLPNNQQAGTLQNDNFGLWPNLVAPAGTIKDALASKWDSYHELSISNIRMSSNVWNQMSSTNATNGSGIFDPRCFVFFQTNDANLWVPQPQDGSQTEGGTPYRGEGTARRPFGTDPTNKFASFNYFIAYDRLFYPILVITEADVHFLLAEIYQRGMGVAKDVTKARTEYEAGIRSSVDFWYAYTQLSAIWTAKPTLPTPVQMTAMLANPKVLYNGANDADALRKIATQAWLATMFQPWEAWAIARRTQLTPRDPALPTLSINRMPYPDDENVNNHENWQKATSGKSPTDQVSVKVYWMQ</sequence>
<gene>
    <name evidence="2" type="ORF">EG028_26775</name>
</gene>
<feature type="compositionally biased region" description="Polar residues" evidence="1">
    <location>
        <begin position="515"/>
        <end position="530"/>
    </location>
</feature>
<proteinExistence type="predicted"/>
<dbReference type="PROSITE" id="PS51257">
    <property type="entry name" value="PROKAR_LIPOPROTEIN"/>
    <property type="match status" value="1"/>
</dbReference>